<proteinExistence type="predicted"/>
<dbReference type="Pfam" id="PF12728">
    <property type="entry name" value="HTH_17"/>
    <property type="match status" value="1"/>
</dbReference>
<dbReference type="Proteomes" id="UP000292424">
    <property type="component" value="Chromosome"/>
</dbReference>
<keyword evidence="3" id="KW-1185">Reference proteome</keyword>
<gene>
    <name evidence="2" type="ORF">E0W69_013600</name>
</gene>
<dbReference type="SUPFAM" id="SSF46955">
    <property type="entry name" value="Putative DNA-binding domain"/>
    <property type="match status" value="1"/>
</dbReference>
<evidence type="ECO:0000313" key="2">
    <source>
        <dbReference type="EMBL" id="QES90981.1"/>
    </source>
</evidence>
<sequence length="90" mass="10667">MMEAIRRILSEFQQKLLIEIRIALQEKKYPIEREWIKSNEIKKILGISHGTLQTLRNNGSIPFTKIGGVIFYSREELNKIFKQKEFQTSK</sequence>
<feature type="domain" description="Helix-turn-helix" evidence="1">
    <location>
        <begin position="36"/>
        <end position="83"/>
    </location>
</feature>
<dbReference type="PANTHER" id="PTHR34585">
    <property type="match status" value="1"/>
</dbReference>
<dbReference type="InterPro" id="IPR041657">
    <property type="entry name" value="HTH_17"/>
</dbReference>
<accession>A0A5P2GGU2</accession>
<dbReference type="KEGG" id="arac:E0W69_013600"/>
<dbReference type="EMBL" id="CP044016">
    <property type="protein sequence ID" value="QES90981.1"/>
    <property type="molecule type" value="Genomic_DNA"/>
</dbReference>
<dbReference type="AlphaFoldDB" id="A0A5P2GGU2"/>
<protein>
    <submittedName>
        <fullName evidence="2">Helix-turn-helix domain-containing protein</fullName>
    </submittedName>
</protein>
<organism evidence="2 3">
    <name type="scientific">Rhizosphaericola mali</name>
    <dbReference type="NCBI Taxonomy" id="2545455"/>
    <lineage>
        <taxon>Bacteria</taxon>
        <taxon>Pseudomonadati</taxon>
        <taxon>Bacteroidota</taxon>
        <taxon>Chitinophagia</taxon>
        <taxon>Chitinophagales</taxon>
        <taxon>Chitinophagaceae</taxon>
        <taxon>Rhizosphaericola</taxon>
    </lineage>
</organism>
<evidence type="ECO:0000259" key="1">
    <source>
        <dbReference type="Pfam" id="PF12728"/>
    </source>
</evidence>
<dbReference type="OrthoDB" id="1524679at2"/>
<evidence type="ECO:0000313" key="3">
    <source>
        <dbReference type="Proteomes" id="UP000292424"/>
    </source>
</evidence>
<name>A0A5P2GGU2_9BACT</name>
<reference evidence="2 3" key="1">
    <citation type="submission" date="2019-09" db="EMBL/GenBank/DDBJ databases">
        <title>Complete genome sequence of Arachidicoccus sp. B3-10 isolated from apple orchard soil.</title>
        <authorList>
            <person name="Kim H.S."/>
            <person name="Han K.-I."/>
            <person name="Suh M.K."/>
            <person name="Lee K.C."/>
            <person name="Eom M.K."/>
            <person name="Kim J.-S."/>
            <person name="Kang S.W."/>
            <person name="Sin Y."/>
            <person name="Lee J.-S."/>
        </authorList>
    </citation>
    <scope>NUCLEOTIDE SEQUENCE [LARGE SCALE GENOMIC DNA]</scope>
    <source>
        <strain evidence="2 3">B3-10</strain>
    </source>
</reference>
<dbReference type="InterPro" id="IPR009061">
    <property type="entry name" value="DNA-bd_dom_put_sf"/>
</dbReference>
<dbReference type="PANTHER" id="PTHR34585:SF22">
    <property type="entry name" value="HELIX-TURN-HELIX DOMAIN-CONTAINING PROTEIN"/>
    <property type="match status" value="1"/>
</dbReference>